<dbReference type="InterPro" id="IPR025605">
    <property type="entry name" value="OST-HTH/LOTUS_dom"/>
</dbReference>
<dbReference type="CDD" id="cd11297">
    <property type="entry name" value="PIN_LabA-like_N_1"/>
    <property type="match status" value="1"/>
</dbReference>
<dbReference type="STRING" id="84531.LA76x_0339"/>
<dbReference type="RefSeq" id="WP_057916296.1">
    <property type="nucleotide sequence ID" value="NZ_CP011129.1"/>
</dbReference>
<dbReference type="CDD" id="cd10146">
    <property type="entry name" value="LabA_like_C"/>
    <property type="match status" value="1"/>
</dbReference>
<keyword evidence="4" id="KW-1185">Reference proteome</keyword>
<feature type="region of interest" description="Disordered" evidence="1">
    <location>
        <begin position="241"/>
        <end position="290"/>
    </location>
</feature>
<sequence>MAAEEKRIALLIDADNAPAAKIDVILTEVASYGVANVRRAYGDWKSPNLKSWEAVLHDYAIRPMQQFAYSKGKNASDMAMVIDAMDMLYARNLDGFAIVSSDADFTPLVMRLLTEGAKVYGFGEQKTPEPFVNACSKFTYVEALAQPVSVDGMPDDSPATPVRSAKDLRSDTRLVQMLRRAVDAAGGDDGWSRLATIGQQIGNQASFDPRNYGYRKLSDLIEAMGLFEIRRDKLTVWVRGKPKGGAKKSADSKPPASQPASATAPAGKPVAGKPPANKPAASKPKVKAKT</sequence>
<dbReference type="Pfam" id="PF12872">
    <property type="entry name" value="OST-HTH"/>
    <property type="match status" value="1"/>
</dbReference>
<evidence type="ECO:0000313" key="3">
    <source>
        <dbReference type="EMBL" id="ALN78501.1"/>
    </source>
</evidence>
<dbReference type="PANTHER" id="PTHR35811">
    <property type="entry name" value="SLR1870 PROTEIN"/>
    <property type="match status" value="1"/>
</dbReference>
<dbReference type="Gene3D" id="3.30.420.610">
    <property type="entry name" value="LOTUS domain-like"/>
    <property type="match status" value="1"/>
</dbReference>
<dbReference type="PANTHER" id="PTHR35811:SF1">
    <property type="entry name" value="HTH OST-TYPE DOMAIN-CONTAINING PROTEIN"/>
    <property type="match status" value="1"/>
</dbReference>
<accession>A0A0S2F4L5</accession>
<reference evidence="3 4" key="1">
    <citation type="journal article" date="2015" name="BMC Genomics">
        <title>Comparative genomics and metabolic profiling of the genus Lysobacter.</title>
        <authorList>
            <person name="de Bruijn I."/>
            <person name="Cheng X."/>
            <person name="de Jager V."/>
            <person name="Exposito R.G."/>
            <person name="Watrous J."/>
            <person name="Patel N."/>
            <person name="Postma J."/>
            <person name="Dorrestein P.C."/>
            <person name="Kobayashi D."/>
            <person name="Raaijmakers J.M."/>
        </authorList>
    </citation>
    <scope>NUCLEOTIDE SEQUENCE [LARGE SCALE GENOMIC DNA]</scope>
    <source>
        <strain evidence="3 4">76</strain>
    </source>
</reference>
<dbReference type="EMBL" id="CP011129">
    <property type="protein sequence ID" value="ALN78501.1"/>
    <property type="molecule type" value="Genomic_DNA"/>
</dbReference>
<protein>
    <recommendedName>
        <fullName evidence="2">HTH OST-type domain-containing protein</fullName>
    </recommendedName>
</protein>
<dbReference type="Proteomes" id="UP000060787">
    <property type="component" value="Chromosome"/>
</dbReference>
<evidence type="ECO:0000313" key="4">
    <source>
        <dbReference type="Proteomes" id="UP000060787"/>
    </source>
</evidence>
<dbReference type="KEGG" id="lab:LA76x_0339"/>
<gene>
    <name evidence="3" type="ORF">LA76x_0339</name>
</gene>
<feature type="compositionally biased region" description="Low complexity" evidence="1">
    <location>
        <begin position="252"/>
        <end position="283"/>
    </location>
</feature>
<evidence type="ECO:0000259" key="2">
    <source>
        <dbReference type="PROSITE" id="PS51644"/>
    </source>
</evidence>
<feature type="domain" description="HTH OST-type" evidence="2">
    <location>
        <begin position="170"/>
        <end position="242"/>
    </location>
</feature>
<dbReference type="Gene3D" id="3.40.50.1010">
    <property type="entry name" value="5'-nuclease"/>
    <property type="match status" value="1"/>
</dbReference>
<dbReference type="PROSITE" id="PS51644">
    <property type="entry name" value="HTH_OST"/>
    <property type="match status" value="1"/>
</dbReference>
<organism evidence="3 4">
    <name type="scientific">Lysobacter antibioticus</name>
    <dbReference type="NCBI Taxonomy" id="84531"/>
    <lineage>
        <taxon>Bacteria</taxon>
        <taxon>Pseudomonadati</taxon>
        <taxon>Pseudomonadota</taxon>
        <taxon>Gammaproteobacteria</taxon>
        <taxon>Lysobacterales</taxon>
        <taxon>Lysobacteraceae</taxon>
        <taxon>Lysobacter</taxon>
    </lineage>
</organism>
<dbReference type="GO" id="GO:0004540">
    <property type="term" value="F:RNA nuclease activity"/>
    <property type="evidence" value="ECO:0007669"/>
    <property type="project" value="InterPro"/>
</dbReference>
<dbReference type="Pfam" id="PF01936">
    <property type="entry name" value="NYN"/>
    <property type="match status" value="1"/>
</dbReference>
<dbReference type="InterPro" id="IPR041966">
    <property type="entry name" value="LOTUS-like"/>
</dbReference>
<dbReference type="InterPro" id="IPR021139">
    <property type="entry name" value="NYN"/>
</dbReference>
<dbReference type="PATRIC" id="fig|84531.8.peg.345"/>
<proteinExistence type="predicted"/>
<dbReference type="eggNOG" id="COG1432">
    <property type="taxonomic scope" value="Bacteria"/>
</dbReference>
<evidence type="ECO:0000256" key="1">
    <source>
        <dbReference type="SAM" id="MobiDB-lite"/>
    </source>
</evidence>
<name>A0A0S2F4L5_LYSAN</name>
<dbReference type="AlphaFoldDB" id="A0A0S2F4L5"/>